<organism evidence="1">
    <name type="scientific">uncultured Dysgonomonas sp</name>
    <dbReference type="NCBI Taxonomy" id="206096"/>
    <lineage>
        <taxon>Bacteria</taxon>
        <taxon>Pseudomonadati</taxon>
        <taxon>Bacteroidota</taxon>
        <taxon>Bacteroidia</taxon>
        <taxon>Bacteroidales</taxon>
        <taxon>Dysgonomonadaceae</taxon>
        <taxon>Dysgonomonas</taxon>
        <taxon>environmental samples</taxon>
    </lineage>
</organism>
<name>A0A212K5M2_9BACT</name>
<reference evidence="1" key="1">
    <citation type="submission" date="2016-04" db="EMBL/GenBank/DDBJ databases">
        <authorList>
            <person name="Evans L.H."/>
            <person name="Alamgir A."/>
            <person name="Owens N."/>
            <person name="Weber N.D."/>
            <person name="Virtaneva K."/>
            <person name="Barbian K."/>
            <person name="Babar A."/>
            <person name="Rosenke K."/>
        </authorList>
    </citation>
    <scope>NUCLEOTIDE SEQUENCE</scope>
    <source>
        <strain evidence="1">86-1</strain>
    </source>
</reference>
<evidence type="ECO:0008006" key="2">
    <source>
        <dbReference type="Google" id="ProtNLM"/>
    </source>
</evidence>
<evidence type="ECO:0000313" key="1">
    <source>
        <dbReference type="EMBL" id="SBW06956.1"/>
    </source>
</evidence>
<gene>
    <name evidence="1" type="ORF">KL86DYS1_31529</name>
</gene>
<protein>
    <recommendedName>
        <fullName evidence="2">Transcription regulator BetR N-terminal domain-containing protein</fullName>
    </recommendedName>
</protein>
<dbReference type="AlphaFoldDB" id="A0A212K5M2"/>
<dbReference type="RefSeq" id="WP_296944428.1">
    <property type="nucleotide sequence ID" value="NZ_LT599032.1"/>
</dbReference>
<sequence>MKIDKINSEFIEAIKNRLAMGSVIDTLSGILPLSKEAIYRRLRGEVLFTYSEAVMIAQNLQISLDEVGLGATDYALYGTNTPTFALSEDAYTEILNHWIGHIARFQNKESAHFYVATGSLPVSLLTSYPNLLKLSYYISLYEKGDIYDKYGKFSETLISSDLLNTLSNITALVQNINSTYILSNNPFTYYLEQVQYLHELELLDEDDIRQVKGELYSLANDFKSIAASGKYKTGYLVDFYLSEIRVDASFGLFEDGLYNIAFIKMLGMNYRLSRNMEVIKTHRRSFDNMKHFATLISKSGSSRRKLFFEEQKIIIDKIGS</sequence>
<proteinExistence type="predicted"/>
<accession>A0A212K5M2</accession>
<dbReference type="EMBL" id="FLUM01000003">
    <property type="protein sequence ID" value="SBW06956.1"/>
    <property type="molecule type" value="Genomic_DNA"/>
</dbReference>